<comment type="subcellular location">
    <subcellularLocation>
        <location evidence="1">Mitochondrion inner membrane</location>
        <topology evidence="1">Single-pass membrane protein</topology>
    </subcellularLocation>
</comment>
<dbReference type="SMART" id="SM00577">
    <property type="entry name" value="CPDc"/>
    <property type="match status" value="1"/>
</dbReference>
<dbReference type="Proteomes" id="UP000684084">
    <property type="component" value="Unassembled WGS sequence"/>
</dbReference>
<keyword evidence="1" id="KW-0811">Translocation</keyword>
<dbReference type="PANTHER" id="PTHR12210">
    <property type="entry name" value="DULLARD PROTEIN PHOSPHATASE"/>
    <property type="match status" value="1"/>
</dbReference>
<evidence type="ECO:0000259" key="2">
    <source>
        <dbReference type="PROSITE" id="PS50969"/>
    </source>
</evidence>
<keyword evidence="1" id="KW-0809">Transit peptide</keyword>
<dbReference type="OrthoDB" id="1711508at2759"/>
<dbReference type="GO" id="GO:0005744">
    <property type="term" value="C:TIM23 mitochondrial import inner membrane translocase complex"/>
    <property type="evidence" value="ECO:0007669"/>
    <property type="project" value="UniProtKB-UniRule"/>
</dbReference>
<dbReference type="AlphaFoldDB" id="A0A916E804"/>
<comment type="subunit">
    <text evidence="1">Component of the TIM23 complex.</text>
</comment>
<comment type="function">
    <text evidence="1">Essential component of the TIM23 complex, a complex that mediates the translocation of transit peptide-containing proteins across the mitochondrial inner membrane.</text>
</comment>
<name>A0A916E804_9GLOM</name>
<evidence type="ECO:0000256" key="1">
    <source>
        <dbReference type="RuleBase" id="RU365079"/>
    </source>
</evidence>
<reference evidence="3" key="1">
    <citation type="submission" date="2020-05" db="EMBL/GenBank/DDBJ databases">
        <authorList>
            <person name="Rincon C."/>
            <person name="Sanders R I."/>
            <person name="Robbins C."/>
            <person name="Chaturvedi A."/>
        </authorList>
    </citation>
    <scope>NUCLEOTIDE SEQUENCE</scope>
    <source>
        <strain evidence="3">CHB12</strain>
    </source>
</reference>
<gene>
    <name evidence="3" type="ORF">CHRIB12_LOCUS10887</name>
</gene>
<dbReference type="GO" id="GO:0015031">
    <property type="term" value="P:protein transport"/>
    <property type="evidence" value="ECO:0007669"/>
    <property type="project" value="UniProtKB-KW"/>
</dbReference>
<keyword evidence="1" id="KW-0653">Protein transport</keyword>
<accession>A0A916E804</accession>
<organism evidence="3 4">
    <name type="scientific">Rhizophagus irregularis</name>
    <dbReference type="NCBI Taxonomy" id="588596"/>
    <lineage>
        <taxon>Eukaryota</taxon>
        <taxon>Fungi</taxon>
        <taxon>Fungi incertae sedis</taxon>
        <taxon>Mucoromycota</taxon>
        <taxon>Glomeromycotina</taxon>
        <taxon>Glomeromycetes</taxon>
        <taxon>Glomerales</taxon>
        <taxon>Glomeraceae</taxon>
        <taxon>Rhizophagus</taxon>
    </lineage>
</organism>
<dbReference type="Pfam" id="PF03031">
    <property type="entry name" value="NIF"/>
    <property type="match status" value="1"/>
</dbReference>
<dbReference type="VEuPathDB" id="FungiDB:RhiirFUN_015766"/>
<evidence type="ECO:0000313" key="4">
    <source>
        <dbReference type="Proteomes" id="UP000684084"/>
    </source>
</evidence>
<protein>
    <recommendedName>
        <fullName evidence="1">Mitochondrial import inner membrane translocase subunit TIM50</fullName>
    </recommendedName>
</protein>
<sequence>MENLNIRLKKKFLLNYQKCLKDSHPTLTTCVTHKQHKHIGFLTQTNLYLDNMGSSFSSLLLFRPFRLLRSFWTWLIWSFWSKKRTSPTKQYLNITSIPSINLAKPSPKLIILDLNGTLVYRKKTRKITLRPFLKEFIDYLLTDGNFLVMIWTTARPENAKIMVDLIFGNQREKLIAIWGRDKFGLSKREYERHTVPFKNLEIVWNDLNSQIANGNLSKYTLKSSSELTLDPTNTILIDDSRHKTKLQPFNAIHPREFDLKSSRNGDDSELKKIIEYLEVIKYQSNVAAYMKDNPFSVQEEMTEIDIH</sequence>
<keyword evidence="1" id="KW-0813">Transport</keyword>
<feature type="domain" description="FCP1 homology" evidence="2">
    <location>
        <begin position="103"/>
        <end position="280"/>
    </location>
</feature>
<dbReference type="EMBL" id="CAGKOT010000022">
    <property type="protein sequence ID" value="CAB5366460.1"/>
    <property type="molecule type" value="Genomic_DNA"/>
</dbReference>
<dbReference type="InterPro" id="IPR004274">
    <property type="entry name" value="FCP1_dom"/>
</dbReference>
<comment type="caution">
    <text evidence="3">The sequence shown here is derived from an EMBL/GenBank/DDBJ whole genome shotgun (WGS) entry which is preliminary data.</text>
</comment>
<evidence type="ECO:0000313" key="3">
    <source>
        <dbReference type="EMBL" id="CAB5366460.1"/>
    </source>
</evidence>
<proteinExistence type="inferred from homology"/>
<keyword evidence="1" id="KW-0496">Mitochondrion</keyword>
<dbReference type="InterPro" id="IPR050365">
    <property type="entry name" value="TIM50"/>
</dbReference>
<comment type="similarity">
    <text evidence="1">Belongs to the TIM50 family.</text>
</comment>
<dbReference type="PROSITE" id="PS50969">
    <property type="entry name" value="FCP1"/>
    <property type="match status" value="1"/>
</dbReference>